<keyword evidence="8" id="KW-0862">Zinc</keyword>
<feature type="domain" description="RUN" evidence="18">
    <location>
        <begin position="38"/>
        <end position="171"/>
    </location>
</feature>
<dbReference type="Pfam" id="PF01363">
    <property type="entry name" value="FYVE"/>
    <property type="match status" value="1"/>
</dbReference>
<dbReference type="FunFam" id="2.60.120.680:FF:000004">
    <property type="entry name" value="FYVE and coiled-coil domain containing 1"/>
    <property type="match status" value="1"/>
</dbReference>
<feature type="coiled-coil region" evidence="16">
    <location>
        <begin position="841"/>
        <end position="868"/>
    </location>
</feature>
<evidence type="ECO:0000256" key="13">
    <source>
        <dbReference type="ARBA" id="ARBA00055152"/>
    </source>
</evidence>
<dbReference type="InterPro" id="IPR037213">
    <property type="entry name" value="Run_dom_sf"/>
</dbReference>
<dbReference type="InterPro" id="IPR013083">
    <property type="entry name" value="Znf_RING/FYVE/PHD"/>
</dbReference>
<dbReference type="Ensembl" id="ENSOMYT00000051663.2">
    <property type="protein sequence ID" value="ENSOMYP00000047484.2"/>
    <property type="gene ID" value="ENSOMYG00000021645.2"/>
</dbReference>
<feature type="coiled-coil region" evidence="16">
    <location>
        <begin position="447"/>
        <end position="769"/>
    </location>
</feature>
<dbReference type="SUPFAM" id="SSF57997">
    <property type="entry name" value="Tropomyosin"/>
    <property type="match status" value="1"/>
</dbReference>
<keyword evidence="12" id="KW-0968">Cytoplasmic vesicle</keyword>
<keyword evidence="6" id="KW-0967">Endosome</keyword>
<evidence type="ECO:0000256" key="4">
    <source>
        <dbReference type="ARBA" id="ARBA00022553"/>
    </source>
</evidence>
<evidence type="ECO:0000256" key="7">
    <source>
        <dbReference type="ARBA" id="ARBA00022771"/>
    </source>
</evidence>
<dbReference type="CDD" id="cd15726">
    <property type="entry name" value="FYVE_FYCO1"/>
    <property type="match status" value="1"/>
</dbReference>
<evidence type="ECO:0000256" key="10">
    <source>
        <dbReference type="ARBA" id="ARBA00023054"/>
    </source>
</evidence>
<dbReference type="PROSITE" id="PS50826">
    <property type="entry name" value="RUN"/>
    <property type="match status" value="1"/>
</dbReference>
<dbReference type="GO" id="GO:0008270">
    <property type="term" value="F:zinc ion binding"/>
    <property type="evidence" value="ECO:0007669"/>
    <property type="project" value="UniProtKB-KW"/>
</dbReference>
<evidence type="ECO:0000256" key="11">
    <source>
        <dbReference type="ARBA" id="ARBA00023228"/>
    </source>
</evidence>
<keyword evidence="4" id="KW-0597">Phosphoprotein</keyword>
<dbReference type="PROSITE" id="PS50178">
    <property type="entry name" value="ZF_FYVE"/>
    <property type="match status" value="1"/>
</dbReference>
<dbReference type="GO" id="GO:0072383">
    <property type="term" value="P:plus-end-directed vesicle transport along microtubule"/>
    <property type="evidence" value="ECO:0007669"/>
    <property type="project" value="TreeGrafter"/>
</dbReference>
<evidence type="ECO:0000256" key="8">
    <source>
        <dbReference type="ARBA" id="ARBA00022833"/>
    </source>
</evidence>
<name>A0A8C7R5J9_ONCMY</name>
<dbReference type="PANTHER" id="PTHR46753:SF2">
    <property type="entry name" value="FYVE AND COILED-COIL DOMAIN-CONTAINING PROTEIN 1"/>
    <property type="match status" value="1"/>
</dbReference>
<evidence type="ECO:0000259" key="19">
    <source>
        <dbReference type="PROSITE" id="PS50866"/>
    </source>
</evidence>
<keyword evidence="7 15" id="KW-0863">Zinc-finger</keyword>
<evidence type="ECO:0000256" key="3">
    <source>
        <dbReference type="ARBA" id="ARBA00004419"/>
    </source>
</evidence>
<dbReference type="Gene3D" id="3.30.40.10">
    <property type="entry name" value="Zinc/RING finger domain, C3HC4 (zinc finger)"/>
    <property type="match status" value="1"/>
</dbReference>
<keyword evidence="21" id="KW-1185">Reference proteome</keyword>
<dbReference type="SUPFAM" id="SSF140741">
    <property type="entry name" value="RUN domain-like"/>
    <property type="match status" value="1"/>
</dbReference>
<dbReference type="SUPFAM" id="SSF101576">
    <property type="entry name" value="Supernatant protein factor (SPF), C-terminal domain"/>
    <property type="match status" value="1"/>
</dbReference>
<evidence type="ECO:0000256" key="2">
    <source>
        <dbReference type="ARBA" id="ARBA00004371"/>
    </source>
</evidence>
<organism evidence="20 21">
    <name type="scientific">Oncorhynchus mykiss</name>
    <name type="common">Rainbow trout</name>
    <name type="synonym">Salmo gairdneri</name>
    <dbReference type="NCBI Taxonomy" id="8022"/>
    <lineage>
        <taxon>Eukaryota</taxon>
        <taxon>Metazoa</taxon>
        <taxon>Chordata</taxon>
        <taxon>Craniata</taxon>
        <taxon>Vertebrata</taxon>
        <taxon>Euteleostomi</taxon>
        <taxon>Actinopterygii</taxon>
        <taxon>Neopterygii</taxon>
        <taxon>Teleostei</taxon>
        <taxon>Protacanthopterygii</taxon>
        <taxon>Salmoniformes</taxon>
        <taxon>Salmonidae</taxon>
        <taxon>Salmoninae</taxon>
        <taxon>Oncorhynchus</taxon>
    </lineage>
</organism>
<evidence type="ECO:0000256" key="12">
    <source>
        <dbReference type="ARBA" id="ARBA00023329"/>
    </source>
</evidence>
<dbReference type="GO" id="GO:1901098">
    <property type="term" value="P:positive regulation of autophagosome maturation"/>
    <property type="evidence" value="ECO:0007669"/>
    <property type="project" value="TreeGrafter"/>
</dbReference>
<feature type="domain" description="FYVE-type" evidence="17">
    <location>
        <begin position="1173"/>
        <end position="1231"/>
    </location>
</feature>
<evidence type="ECO:0000259" key="17">
    <source>
        <dbReference type="PROSITE" id="PS50178"/>
    </source>
</evidence>
<dbReference type="FunFam" id="1.20.58.900:FF:000010">
    <property type="entry name" value="FYVE and coiled-coil domain containing 1"/>
    <property type="match status" value="1"/>
</dbReference>
<protein>
    <recommendedName>
        <fullName evidence="14">FYVE and coiled-coil domain-containing protein 1</fullName>
    </recommendedName>
</protein>
<reference evidence="20" key="3">
    <citation type="submission" date="2025-09" db="UniProtKB">
        <authorList>
            <consortium name="Ensembl"/>
        </authorList>
    </citation>
    <scope>IDENTIFICATION</scope>
</reference>
<evidence type="ECO:0000256" key="14">
    <source>
        <dbReference type="ARBA" id="ARBA00073225"/>
    </source>
</evidence>
<comment type="subcellular location">
    <subcellularLocation>
        <location evidence="3">Cytoplasmic vesicle</location>
        <location evidence="3">Autophagosome</location>
    </subcellularLocation>
    <subcellularLocation>
        <location evidence="1">Endosome</location>
    </subcellularLocation>
    <subcellularLocation>
        <location evidence="2">Lysosome</location>
    </subcellularLocation>
</comment>
<evidence type="ECO:0000256" key="1">
    <source>
        <dbReference type="ARBA" id="ARBA00004177"/>
    </source>
</evidence>
<dbReference type="Gene3D" id="2.60.120.680">
    <property type="entry name" value="GOLD domain"/>
    <property type="match status" value="1"/>
</dbReference>
<feature type="coiled-coil region" evidence="16">
    <location>
        <begin position="244"/>
        <end position="411"/>
    </location>
</feature>
<sequence length="1429" mass="161844">MAAGEALGESQLRRIIRDLHDAVAELTKEYRENGEPITDDSPNLHKLSYKLEYLLQFDQKEKTTFLGTRKDYWDYFSDCLAKIKGANDGIRFVKSIPELKTSLGKGRAFIRYSLVHQRLADTLQQCLMNQRVTSDWYYTRSPLLKSHLGVDIISHLYELNEVQFDVASRGHDLDSSWPTFARKTLGTPNSPGHMWKPPSRSSSINSLASTYSQAHEFLGSPDNGPSMLSELNELLPSSVEVGMLDELRLELDQSELKQRELLDRVQQMGEEGAELRRVVVELQRQLDVSLTAQEKQQGMQGTLKDLEAREEALSCELESLRAGERAREIENRHLQEKLAAAEGKNVELMTKLDGVLDEKGQQATSYFDSAQKIHELLDRLKEAERGKIEALAEGEDRRRQADRLADELRVKEVAEKKDEAKLESLSKSIAEGNAKFADCAEEQRNAIDKLKGALTLREKEVNNLQRQLQDLQSVLEEMERQAEEARNRAEEEKEEIQESICSLKEALEVEQLYLKEQLKSREAELLSSIQRLQHLEVQSHSLTTERDILSANLSKLESSIREKANKIEEYKTQCTNLMELNGKLLDTVKRNEELKKELAESRAALEGEVAALRASDKHLRGQLDDAKVTVDEKDRKLREENRALDESLQRAAMAAAVSDASTKRLEQENQGLREEQATVRAALSSMQEELKSIHGQIGELEKSLGASRRSEASLQEQLQDHKAQLENKEKGCAELQARVEALEARGRTLEKAKADAENACAKKTKLIERVTTEKQTVERTQLQRSSAQAKESQEVAAKLTMVEGQLEVNMKEVSRFQAEVMDLRVQLKTSGEDRMRSQAQLEVMEAQKDALRTLTEQLKAQTEALNQRHVAELLQCKEREEALSRECDQEAATRSESAAAEASAREELATLKAQNERLAMENAEIREGLHRANTEMAELGMTICRLTAEREEAKEGWAGEADRIGELEERTSGEVERLEACMAAMRQENTGLREELRMTENLPGAMLELQDKLEKAEGQVRSLQDTSLEEMEAVKFQMSSESMNHQNQIKVSLAGFLSKACDRGEIITNANSLFHSLNPCHSLLIAPPFSAEEALLEVQAAREELKKKLEQAEVDKHSHCLRTTAEIDDLYRTKSTLEERLIELIKDKDILWQKSDALEFEQKLRAEERWLQDKEATHCLGCQGHFTWWLRRHHCRLCGRIFCYYCSNNFVMTKHSGKKERCCRECYTQHRAVVERFTEGELSPSDTQLPPPVIGAKTDDGAYDIITEEDANGIYDSDSLSLTTGDSLEGEQDTRPLGALVVPVSIDDISQFGDGSRELFVKSSCYSVISIVVVDCSPTVSWMFSSEPKSISFGMVYRVTADVPVEQSKVLIPLTRCNSHKEAIQGQLKVRNPGLYTLIFDNSFSRFISKKVLYHLTLEKPVIYDGRDF</sequence>
<proteinExistence type="predicted"/>
<feature type="domain" description="GOLD" evidence="19">
    <location>
        <begin position="1302"/>
        <end position="1418"/>
    </location>
</feature>
<dbReference type="SUPFAM" id="SSF57903">
    <property type="entry name" value="FYVE/PHD zinc finger"/>
    <property type="match status" value="1"/>
</dbReference>
<dbReference type="Pfam" id="PF02759">
    <property type="entry name" value="RUN"/>
    <property type="match status" value="1"/>
</dbReference>
<evidence type="ECO:0000256" key="6">
    <source>
        <dbReference type="ARBA" id="ARBA00022753"/>
    </source>
</evidence>
<feature type="coiled-coil region" evidence="16">
    <location>
        <begin position="975"/>
        <end position="1026"/>
    </location>
</feature>
<dbReference type="PROSITE" id="PS50866">
    <property type="entry name" value="GOLD"/>
    <property type="match status" value="1"/>
</dbReference>
<feature type="coiled-coil region" evidence="16">
    <location>
        <begin position="901"/>
        <end position="928"/>
    </location>
</feature>
<evidence type="ECO:0000313" key="21">
    <source>
        <dbReference type="Proteomes" id="UP000694395"/>
    </source>
</evidence>
<keyword evidence="9" id="KW-0007">Acetylation</keyword>
<dbReference type="GO" id="GO:0005764">
    <property type="term" value="C:lysosome"/>
    <property type="evidence" value="ECO:0007669"/>
    <property type="project" value="UniProtKB-SubCell"/>
</dbReference>
<dbReference type="InterPro" id="IPR036598">
    <property type="entry name" value="GOLD_dom_sf"/>
</dbReference>
<dbReference type="CDD" id="cd17698">
    <property type="entry name" value="RUN_FYCO1"/>
    <property type="match status" value="1"/>
</dbReference>
<dbReference type="GeneTree" id="ENSGT00940000154044"/>
<comment type="function">
    <text evidence="13">May mediate microtubule plus end-directed vesicle transport.</text>
</comment>
<dbReference type="SMART" id="SM00064">
    <property type="entry name" value="FYVE"/>
    <property type="match status" value="1"/>
</dbReference>
<dbReference type="InterPro" id="IPR047337">
    <property type="entry name" value="FYVE_FYCO1"/>
</dbReference>
<dbReference type="InterPro" id="IPR004012">
    <property type="entry name" value="Run_dom"/>
</dbReference>
<dbReference type="Gene3D" id="1.20.58.900">
    <property type="match status" value="1"/>
</dbReference>
<dbReference type="PANTHER" id="PTHR46753">
    <property type="entry name" value="FYVE AND COILED-COIL DOMAIN-CONTAINING PROTEIN 1"/>
    <property type="match status" value="1"/>
</dbReference>
<evidence type="ECO:0000259" key="18">
    <source>
        <dbReference type="PROSITE" id="PS50826"/>
    </source>
</evidence>
<dbReference type="GO" id="GO:0005770">
    <property type="term" value="C:late endosome"/>
    <property type="evidence" value="ECO:0007669"/>
    <property type="project" value="TreeGrafter"/>
</dbReference>
<reference evidence="20" key="2">
    <citation type="submission" date="2025-08" db="UniProtKB">
        <authorList>
            <consortium name="Ensembl"/>
        </authorList>
    </citation>
    <scope>IDENTIFICATION</scope>
</reference>
<keyword evidence="5" id="KW-0479">Metal-binding</keyword>
<evidence type="ECO:0000256" key="9">
    <source>
        <dbReference type="ARBA" id="ARBA00022990"/>
    </source>
</evidence>
<evidence type="ECO:0000313" key="20">
    <source>
        <dbReference type="Ensembl" id="ENSOMYP00000047484.2"/>
    </source>
</evidence>
<gene>
    <name evidence="20" type="primary">LOC110524072</name>
</gene>
<dbReference type="InterPro" id="IPR017455">
    <property type="entry name" value="Znf_FYVE-rel"/>
</dbReference>
<dbReference type="InterPro" id="IPR000306">
    <property type="entry name" value="Znf_FYVE"/>
</dbReference>
<dbReference type="Proteomes" id="UP000694395">
    <property type="component" value="Chromosome 5"/>
</dbReference>
<accession>A0A8C7R5J9</accession>
<keyword evidence="11" id="KW-0458">Lysosome</keyword>
<feature type="coiled-coil region" evidence="16">
    <location>
        <begin position="1091"/>
        <end position="1147"/>
    </location>
</feature>
<dbReference type="InterPro" id="IPR009038">
    <property type="entry name" value="GOLD_dom"/>
</dbReference>
<dbReference type="InterPro" id="IPR011011">
    <property type="entry name" value="Znf_FYVE_PHD"/>
</dbReference>
<evidence type="ECO:0000256" key="15">
    <source>
        <dbReference type="PROSITE-ProRule" id="PRU00091"/>
    </source>
</evidence>
<dbReference type="InterPro" id="IPR047336">
    <property type="entry name" value="RUN_FYCO1"/>
</dbReference>
<keyword evidence="10 16" id="KW-0175">Coiled coil</keyword>
<reference evidence="20" key="1">
    <citation type="submission" date="2020-07" db="EMBL/GenBank/DDBJ databases">
        <title>A long reads based de novo assembly of the rainbow trout Arlee double haploid line genome.</title>
        <authorList>
            <person name="Gao G."/>
            <person name="Palti Y."/>
        </authorList>
    </citation>
    <scope>NUCLEOTIDE SEQUENCE [LARGE SCALE GENOMIC DNA]</scope>
</reference>
<dbReference type="FunFam" id="3.30.40.10:FF:000341">
    <property type="entry name" value="FYVE and coiled-coil domain containing 1"/>
    <property type="match status" value="1"/>
</dbReference>
<evidence type="ECO:0000256" key="5">
    <source>
        <dbReference type="ARBA" id="ARBA00022723"/>
    </source>
</evidence>
<evidence type="ECO:0000256" key="16">
    <source>
        <dbReference type="SAM" id="Coils"/>
    </source>
</evidence>
<dbReference type="GO" id="GO:0005776">
    <property type="term" value="C:autophagosome"/>
    <property type="evidence" value="ECO:0007669"/>
    <property type="project" value="UniProtKB-SubCell"/>
</dbReference>